<dbReference type="OrthoDB" id="9764808at2"/>
<proteinExistence type="predicted"/>
<protein>
    <submittedName>
        <fullName evidence="2">Phosphohydrolase</fullName>
    </submittedName>
</protein>
<dbReference type="EMBL" id="NMPM01000072">
    <property type="protein sequence ID" value="PAV25232.1"/>
    <property type="molecule type" value="Genomic_DNA"/>
</dbReference>
<accession>A0A2A2I0U5</accession>
<sequence length="432" mass="48950">MGVRQKKVAAHDLEIGMFVSDLDCPWHQTPFPIQGFHIRHQHEIQSLISHCKWVMIDVAEGRDVSTPDDDTFSPPGRKRKDQNVAIKLPPIHIRQPRQYDVQTSMKKEARQASVVLEDAEAALQGVTRQFRDGEAPDLRAVSRVARGMMESVVRHPDALLWMTRIREHDDHSYRHAMNASVWALICGRHFGIDENALHSLAMGTLLAHVGKLDLPESIVQNEDRLNADDYRTFQKYVEYGVRRLKDADVARPVLSVVRYHRERHNGSGFPSGLRGDRIPLLGKIAGLVDYYESLVEPRPGRRPMTSAQAVAHLYELRNIAFQEDLVERFIQSVGLYPTGTLVQLSDGQRGAVISHSPERRLWPRVMVMTDQEHQPLKKGRIINLAEYNKGRDASQTLNITACLPLGTAGLNPMQYEVTGARVSRWSIKRLVG</sequence>
<dbReference type="PANTHER" id="PTHR43155">
    <property type="entry name" value="CYCLIC DI-GMP PHOSPHODIESTERASE PA4108-RELATED"/>
    <property type="match status" value="1"/>
</dbReference>
<dbReference type="Gene3D" id="1.10.3210.10">
    <property type="entry name" value="Hypothetical protein af1432"/>
    <property type="match status" value="1"/>
</dbReference>
<dbReference type="GO" id="GO:0016787">
    <property type="term" value="F:hydrolase activity"/>
    <property type="evidence" value="ECO:0007669"/>
    <property type="project" value="UniProtKB-KW"/>
</dbReference>
<dbReference type="InterPro" id="IPR021812">
    <property type="entry name" value="DUF3391"/>
</dbReference>
<keyword evidence="3" id="KW-1185">Reference proteome</keyword>
<evidence type="ECO:0000313" key="3">
    <source>
        <dbReference type="Proteomes" id="UP000218332"/>
    </source>
</evidence>
<evidence type="ECO:0000259" key="1">
    <source>
        <dbReference type="PROSITE" id="PS51832"/>
    </source>
</evidence>
<comment type="caution">
    <text evidence="2">The sequence shown here is derived from an EMBL/GenBank/DDBJ whole genome shotgun (WGS) entry which is preliminary data.</text>
</comment>
<organism evidence="2 3">
    <name type="scientific">Tamilnaduibacter salinus</name>
    <dbReference type="NCBI Taxonomy" id="1484056"/>
    <lineage>
        <taxon>Bacteria</taxon>
        <taxon>Pseudomonadati</taxon>
        <taxon>Pseudomonadota</taxon>
        <taxon>Gammaproteobacteria</taxon>
        <taxon>Pseudomonadales</taxon>
        <taxon>Marinobacteraceae</taxon>
        <taxon>Tamilnaduibacter</taxon>
    </lineage>
</organism>
<gene>
    <name evidence="2" type="ORF">CF392_12150</name>
</gene>
<dbReference type="RefSeq" id="WP_095611716.1">
    <property type="nucleotide sequence ID" value="NZ_NMPM01000072.1"/>
</dbReference>
<dbReference type="SUPFAM" id="SSF109604">
    <property type="entry name" value="HD-domain/PDEase-like"/>
    <property type="match status" value="1"/>
</dbReference>
<dbReference type="PROSITE" id="PS51832">
    <property type="entry name" value="HD_GYP"/>
    <property type="match status" value="1"/>
</dbReference>
<dbReference type="Proteomes" id="UP000218332">
    <property type="component" value="Unassembled WGS sequence"/>
</dbReference>
<dbReference type="Pfam" id="PF11871">
    <property type="entry name" value="DUF3391"/>
    <property type="match status" value="1"/>
</dbReference>
<name>A0A2A2I0U5_9GAMM</name>
<dbReference type="Pfam" id="PF13487">
    <property type="entry name" value="HD_5"/>
    <property type="match status" value="1"/>
</dbReference>
<evidence type="ECO:0000313" key="2">
    <source>
        <dbReference type="EMBL" id="PAV25232.1"/>
    </source>
</evidence>
<keyword evidence="2" id="KW-0378">Hydrolase</keyword>
<dbReference type="PANTHER" id="PTHR43155:SF2">
    <property type="entry name" value="CYCLIC DI-GMP PHOSPHODIESTERASE PA4108"/>
    <property type="match status" value="1"/>
</dbReference>
<dbReference type="AlphaFoldDB" id="A0A2A2I0U5"/>
<feature type="domain" description="HD-GYP" evidence="1">
    <location>
        <begin position="146"/>
        <end position="345"/>
    </location>
</feature>
<dbReference type="InterPro" id="IPR037522">
    <property type="entry name" value="HD_GYP_dom"/>
</dbReference>
<reference evidence="2 3" key="1">
    <citation type="submission" date="2017-07" db="EMBL/GenBank/DDBJ databases">
        <title>Tamlnaduibacter salinus (Mi-7) genome sequencing.</title>
        <authorList>
            <person name="Verma A."/>
            <person name="Krishnamurthi S."/>
        </authorList>
    </citation>
    <scope>NUCLEOTIDE SEQUENCE [LARGE SCALE GENOMIC DNA]</scope>
    <source>
        <strain evidence="2 3">Mi-7</strain>
    </source>
</reference>